<gene>
    <name evidence="2" type="ORF">JY500_06095</name>
</gene>
<feature type="transmembrane region" description="Helical" evidence="1">
    <location>
        <begin position="12"/>
        <end position="32"/>
    </location>
</feature>
<proteinExistence type="predicted"/>
<accession>A0ABX7M9C4</accession>
<protein>
    <submittedName>
        <fullName evidence="2">Uncharacterized protein</fullName>
    </submittedName>
</protein>
<dbReference type="EMBL" id="CP071060">
    <property type="protein sequence ID" value="QSI78206.1"/>
    <property type="molecule type" value="Genomic_DNA"/>
</dbReference>
<evidence type="ECO:0000313" key="2">
    <source>
        <dbReference type="EMBL" id="QSI78206.1"/>
    </source>
</evidence>
<evidence type="ECO:0000256" key="1">
    <source>
        <dbReference type="SAM" id="Phobius"/>
    </source>
</evidence>
<feature type="transmembrane region" description="Helical" evidence="1">
    <location>
        <begin position="70"/>
        <end position="88"/>
    </location>
</feature>
<name>A0ABX7M9C4_9RHOO</name>
<keyword evidence="1" id="KW-1133">Transmembrane helix</keyword>
<keyword evidence="1" id="KW-0472">Membrane</keyword>
<organism evidence="2 3">
    <name type="scientific">Niveibacterium microcysteis</name>
    <dbReference type="NCBI Taxonomy" id="2811415"/>
    <lineage>
        <taxon>Bacteria</taxon>
        <taxon>Pseudomonadati</taxon>
        <taxon>Pseudomonadota</taxon>
        <taxon>Betaproteobacteria</taxon>
        <taxon>Rhodocyclales</taxon>
        <taxon>Rhodocyclaceae</taxon>
        <taxon>Niveibacterium</taxon>
    </lineage>
</organism>
<keyword evidence="3" id="KW-1185">Reference proteome</keyword>
<sequence>MSRVQSLPIWLKANWFFLAAALVVATDMVALHTPKWSSPRLLEVGLLSDLALVVPGLYLACYWRRGKPAYLRAIALASLGFWCASKLLPESGQFIIHSLWSVRYLALAVILLVEFKVMLAVYRSVFAGASRQEAAASLQAQAGMPAWAAKLAAAEAAFWRSVVHKATALFRRGGRDA</sequence>
<reference evidence="2 3" key="1">
    <citation type="submission" date="2021-02" db="EMBL/GenBank/DDBJ databases">
        <title>Niveibacterium changnyeongensis HC41.</title>
        <authorList>
            <person name="Kang M."/>
        </authorList>
    </citation>
    <scope>NUCLEOTIDE SEQUENCE [LARGE SCALE GENOMIC DNA]</scope>
    <source>
        <strain evidence="2 3">HC41</strain>
    </source>
</reference>
<keyword evidence="1" id="KW-0812">Transmembrane</keyword>
<dbReference type="RefSeq" id="WP_206255524.1">
    <property type="nucleotide sequence ID" value="NZ_CP071060.1"/>
</dbReference>
<dbReference type="Proteomes" id="UP000663570">
    <property type="component" value="Chromosome"/>
</dbReference>
<evidence type="ECO:0000313" key="3">
    <source>
        <dbReference type="Proteomes" id="UP000663570"/>
    </source>
</evidence>
<feature type="transmembrane region" description="Helical" evidence="1">
    <location>
        <begin position="44"/>
        <end position="63"/>
    </location>
</feature>